<gene>
    <name evidence="2" type="ORF">HNR73_003333</name>
</gene>
<keyword evidence="3" id="KW-1185">Reference proteome</keyword>
<dbReference type="Proteomes" id="UP000548476">
    <property type="component" value="Unassembled WGS sequence"/>
</dbReference>
<accession>A0A841FGX4</accession>
<protein>
    <submittedName>
        <fullName evidence="2">Uncharacterized protein</fullName>
    </submittedName>
</protein>
<organism evidence="2 3">
    <name type="scientific">Phytomonospora endophytica</name>
    <dbReference type="NCBI Taxonomy" id="714109"/>
    <lineage>
        <taxon>Bacteria</taxon>
        <taxon>Bacillati</taxon>
        <taxon>Actinomycetota</taxon>
        <taxon>Actinomycetes</taxon>
        <taxon>Micromonosporales</taxon>
        <taxon>Micromonosporaceae</taxon>
        <taxon>Phytomonospora</taxon>
    </lineage>
</organism>
<proteinExistence type="predicted"/>
<evidence type="ECO:0000313" key="3">
    <source>
        <dbReference type="Proteomes" id="UP000548476"/>
    </source>
</evidence>
<dbReference type="EMBL" id="JACHGT010000006">
    <property type="protein sequence ID" value="MBB6035476.1"/>
    <property type="molecule type" value="Genomic_DNA"/>
</dbReference>
<evidence type="ECO:0000313" key="2">
    <source>
        <dbReference type="EMBL" id="MBB6035476.1"/>
    </source>
</evidence>
<reference evidence="2 3" key="1">
    <citation type="submission" date="2020-08" db="EMBL/GenBank/DDBJ databases">
        <title>Genomic Encyclopedia of Type Strains, Phase IV (KMG-IV): sequencing the most valuable type-strain genomes for metagenomic binning, comparative biology and taxonomic classification.</title>
        <authorList>
            <person name="Goeker M."/>
        </authorList>
    </citation>
    <scope>NUCLEOTIDE SEQUENCE [LARGE SCALE GENOMIC DNA]</scope>
    <source>
        <strain evidence="2 3">YIM 65646</strain>
    </source>
</reference>
<comment type="caution">
    <text evidence="2">The sequence shown here is derived from an EMBL/GenBank/DDBJ whole genome shotgun (WGS) entry which is preliminary data.</text>
</comment>
<feature type="region of interest" description="Disordered" evidence="1">
    <location>
        <begin position="1"/>
        <end position="46"/>
    </location>
</feature>
<evidence type="ECO:0000256" key="1">
    <source>
        <dbReference type="SAM" id="MobiDB-lite"/>
    </source>
</evidence>
<sequence length="99" mass="11775">MDRTRWHLPVYHAHAPEPEDTPPDPPHPPFDLANRPPATPPPTAPHPQLWTIQLHWWNRHTPHPNERHCHFCRQLWPCASWFHWDDLLRRSLGCDTDPS</sequence>
<dbReference type="RefSeq" id="WP_184788324.1">
    <property type="nucleotide sequence ID" value="NZ_BONT01000002.1"/>
</dbReference>
<dbReference type="AlphaFoldDB" id="A0A841FGX4"/>
<name>A0A841FGX4_9ACTN</name>